<dbReference type="Pfam" id="PF02225">
    <property type="entry name" value="PA"/>
    <property type="match status" value="2"/>
</dbReference>
<dbReference type="STRING" id="52838.A0A4V4H593"/>
<keyword evidence="18" id="KW-1185">Reference proteome</keyword>
<dbReference type="InterPro" id="IPR045051">
    <property type="entry name" value="SBT"/>
</dbReference>
<dbReference type="InterPro" id="IPR037045">
    <property type="entry name" value="S8pro/Inhibitor_I9_sf"/>
</dbReference>
<evidence type="ECO:0000256" key="2">
    <source>
        <dbReference type="ARBA" id="ARBA00011073"/>
    </source>
</evidence>
<dbReference type="InterPro" id="IPR003137">
    <property type="entry name" value="PA_domain"/>
</dbReference>
<keyword evidence="8" id="KW-0325">Glycoprotein</keyword>
<keyword evidence="4 10" id="KW-0645">Protease</keyword>
<dbReference type="Pfam" id="PF00082">
    <property type="entry name" value="Peptidase_S8"/>
    <property type="match status" value="2"/>
</dbReference>
<feature type="region of interest" description="Disordered" evidence="11">
    <location>
        <begin position="199"/>
        <end position="225"/>
    </location>
</feature>
<evidence type="ECO:0000256" key="10">
    <source>
        <dbReference type="PROSITE-ProRule" id="PRU01240"/>
    </source>
</evidence>
<evidence type="ECO:0000256" key="8">
    <source>
        <dbReference type="ARBA" id="ARBA00023180"/>
    </source>
</evidence>
<feature type="signal peptide" evidence="12">
    <location>
        <begin position="1"/>
        <end position="21"/>
    </location>
</feature>
<dbReference type="Gene3D" id="3.30.70.80">
    <property type="entry name" value="Peptidase S8 propeptide/proteinase inhibitor I9"/>
    <property type="match status" value="2"/>
</dbReference>
<dbReference type="PROSITE" id="PS51892">
    <property type="entry name" value="SUBTILASE"/>
    <property type="match status" value="2"/>
</dbReference>
<dbReference type="FunFam" id="3.50.30.30:FF:000005">
    <property type="entry name" value="subtilisin-like protease SBT1.5"/>
    <property type="match status" value="2"/>
</dbReference>
<accession>A0A4V4H593</accession>
<keyword evidence="7 10" id="KW-0720">Serine protease</keyword>
<evidence type="ECO:0000256" key="4">
    <source>
        <dbReference type="ARBA" id="ARBA00022670"/>
    </source>
</evidence>
<feature type="domain" description="Peptidase S8/S53" evidence="13">
    <location>
        <begin position="145"/>
        <end position="579"/>
    </location>
</feature>
<evidence type="ECO:0000259" key="16">
    <source>
        <dbReference type="Pfam" id="PF17766"/>
    </source>
</evidence>
<dbReference type="SUPFAM" id="SSF52025">
    <property type="entry name" value="PA domain"/>
    <property type="match status" value="2"/>
</dbReference>
<name>A0A4V4H593_MUSBA</name>
<feature type="domain" description="PA" evidence="14">
    <location>
        <begin position="1174"/>
        <end position="1260"/>
    </location>
</feature>
<evidence type="ECO:0000256" key="9">
    <source>
        <dbReference type="PIRSR" id="PIRSR615500-1"/>
    </source>
</evidence>
<dbReference type="EMBL" id="PYDT01000007">
    <property type="protein sequence ID" value="THU55156.1"/>
    <property type="molecule type" value="Genomic_DNA"/>
</dbReference>
<sequence length="1547" mass="165909">MSLSKHALSLVLYLCASFLRSGLHVDGSEEPMAYIVHVKGPEKVDFDVADQWSDWYSSLLESAATPLGLASEEGDPRSRLIYSYRNVMTGFSARLTPREVEAMSTMDWFLHAYPSRAYRLQTTHTPEFLGLRLRSHGLWNESNMGEGIIIGLLDTGVTPGHPSYDDHGMPPPPAKWKGRCDLKASACNNKLIGARSFINHDGRDRRSTGTPVDEEGHGTHTSSTAAGAFVKRANVNGFAPGVAAGMAPRSHIAAYKVCDETACMGHDMLAAMDAAVDDGVDVLSFSISADPIPFHSDPIAQGTFNAIGKGIFISCSAGNEGPDPGSVNNDAPWVLTVGASTTDRVFLASVKLGNGRKLYGESLYRPRSFKPKMLPLVYPGFVTAKDGAYMCINGTLDGVDVRGKIVLCQLGDIDSVQMSEVVKKAGGAGMIVVNYPVDGYTITADDHVLPASLVPYAYGLEIQAYINSTSTPIATIIYHGTVIHRPHSPDVASFSARGPSQITPGILKPDIIGPGVNILAGWNSPAFALISGTSMSCPHLSGIAALIKKAHPGWSPAAIKSAIMTTAYVTDNTGGPILDELHHPADLFAVGAGHVNPRQAIDPGLVYDLTQEDYVPYLCGLGYNDAAVSALTRKPVRCSSLKSISQGELNYPSISVKLRANSSKSVSYTRTVTNVGKPTSIYAVKIDMPKGVSASVTPTTFSFKKVNQKKSFSISFRRSGGRSGRVSGQLRWVSRKHVVRSPISILLKTLLPLRRLTQNPPWQTPTPTMTVEAKFVMMDPYSRYKGLGKIRDSGPLLPLWWSSKHALSLVLYLCASFLRSGLHVDGSEEPKAYIVHVKGPEKVDFDVADQWSEWYSSLLESAATPLGLASEEGDPRSRLIYSYRNVMTGFSARLTPREVEAMSTMDWFLHAYPSRAYRLQTTHTPEFLGLRLRSHGLWNESNMGEGIIIGLLDTGVTPGHPSYDDHGMPPPPAKWKGRCDLKASACNNKLIGARSFINHDGRDRRSTGTPVDEEGHGTHTSSTAAGAFVKRANVNGFAPGVAAGMAPRAHIAAYKVCDEIACMGHDMLAAMDAAVDDGVDVLSFSIGADPIPFHSDPIAQGTFNAISKGVFISCSAGNEGPDPGSVNNDAPWVLTVGASTTDRVFLASVKLGNGRKLYGESLHRPRSFKPKMLPLVYPGFVTAKDGAYMCINGTLDGVDVRGKIVLCQLGVIDSVQMSEVVKKAGGAGMIVMNYPVDGYTITADDHVLPASLVPYAYGLEIQAYINSTSTPIATIIYHGTVIHRPHSPDVASFSARGPSQITPGILKPDIIGPGVNILAGWNSPAFALISGTSMSCPHLSGIAALIKKAHPGWSPAAIKSAIMTTAYVTDNTGGPILDELHHPADLFAVGAGHVNPRQAIDPGLVYDLTPEDYVPYLCGLRYNDSAVSALTRKPVRCSSLKSISQGELNYPSISVKLRANSLKSVSYTRTVTNVGKPTSIFAVKVDMPKGVSASVTPTTLSFKKVNQKKSFSISFRRSGGRSGTVSGQLRWVSRKHVVRSPISILLK</sequence>
<dbReference type="Pfam" id="PF17766">
    <property type="entry name" value="fn3_6"/>
    <property type="match status" value="2"/>
</dbReference>
<evidence type="ECO:0000313" key="18">
    <source>
        <dbReference type="Proteomes" id="UP000317650"/>
    </source>
</evidence>
<dbReference type="PANTHER" id="PTHR10795">
    <property type="entry name" value="PROPROTEIN CONVERTASE SUBTILISIN/KEXIN"/>
    <property type="match status" value="1"/>
</dbReference>
<proteinExistence type="inferred from homology"/>
<organism evidence="17 18">
    <name type="scientific">Musa balbisiana</name>
    <name type="common">Banana</name>
    <dbReference type="NCBI Taxonomy" id="52838"/>
    <lineage>
        <taxon>Eukaryota</taxon>
        <taxon>Viridiplantae</taxon>
        <taxon>Streptophyta</taxon>
        <taxon>Embryophyta</taxon>
        <taxon>Tracheophyta</taxon>
        <taxon>Spermatophyta</taxon>
        <taxon>Magnoliopsida</taxon>
        <taxon>Liliopsida</taxon>
        <taxon>Zingiberales</taxon>
        <taxon>Musaceae</taxon>
        <taxon>Musa</taxon>
    </lineage>
</organism>
<feature type="region of interest" description="Disordered" evidence="11">
    <location>
        <begin position="998"/>
        <end position="1024"/>
    </location>
</feature>
<comment type="similarity">
    <text evidence="2 10">Belongs to the peptidase S8 family.</text>
</comment>
<feature type="active site" description="Charge relay system" evidence="9 10">
    <location>
        <position position="1333"/>
    </location>
</feature>
<dbReference type="Pfam" id="PF05922">
    <property type="entry name" value="Inhibitor_I9"/>
    <property type="match status" value="2"/>
</dbReference>
<evidence type="ECO:0000256" key="3">
    <source>
        <dbReference type="ARBA" id="ARBA00022525"/>
    </source>
</evidence>
<feature type="domain" description="Inhibitor I9" evidence="15">
    <location>
        <begin position="833"/>
        <end position="920"/>
    </location>
</feature>
<dbReference type="InterPro" id="IPR034197">
    <property type="entry name" value="Peptidases_S8_3"/>
</dbReference>
<dbReference type="FunFam" id="2.60.40.2310:FF:000001">
    <property type="entry name" value="Subtilisin-like protease SBT1.5"/>
    <property type="match status" value="2"/>
</dbReference>
<evidence type="ECO:0000256" key="6">
    <source>
        <dbReference type="ARBA" id="ARBA00022801"/>
    </source>
</evidence>
<feature type="domain" description="Subtilisin-like protease fibronectin type-III" evidence="16">
    <location>
        <begin position="648"/>
        <end position="745"/>
    </location>
</feature>
<feature type="domain" description="PA" evidence="14">
    <location>
        <begin position="375"/>
        <end position="461"/>
    </location>
</feature>
<feature type="domain" description="Peptidase S8/S53" evidence="13">
    <location>
        <begin position="944"/>
        <end position="1378"/>
    </location>
</feature>
<dbReference type="SUPFAM" id="SSF52743">
    <property type="entry name" value="Subtilisin-like"/>
    <property type="match status" value="2"/>
</dbReference>
<comment type="caution">
    <text evidence="17">The sequence shown here is derived from an EMBL/GenBank/DDBJ whole genome shotgun (WGS) entry which is preliminary data.</text>
</comment>
<dbReference type="PRINTS" id="PR00723">
    <property type="entry name" value="SUBTILISIN"/>
</dbReference>
<dbReference type="Proteomes" id="UP000317650">
    <property type="component" value="Chromosome 11"/>
</dbReference>
<evidence type="ECO:0000313" key="17">
    <source>
        <dbReference type="EMBL" id="THU55156.1"/>
    </source>
</evidence>
<reference evidence="17 18" key="1">
    <citation type="journal article" date="2019" name="Nat. Plants">
        <title>Genome sequencing of Musa balbisiana reveals subgenome evolution and function divergence in polyploid bananas.</title>
        <authorList>
            <person name="Yao X."/>
        </authorList>
    </citation>
    <scope>NUCLEOTIDE SEQUENCE [LARGE SCALE GENOMIC DNA]</scope>
    <source>
        <strain evidence="18">cv. DH-PKW</strain>
        <tissue evidence="17">Leaves</tissue>
    </source>
</reference>
<dbReference type="CDD" id="cd02120">
    <property type="entry name" value="PA_subtilisin_like"/>
    <property type="match status" value="2"/>
</dbReference>
<feature type="chain" id="PRO_5020376218" description="Subtilisin-like protease" evidence="12">
    <location>
        <begin position="22"/>
        <end position="1547"/>
    </location>
</feature>
<feature type="active site" description="Charge relay system" evidence="9 10">
    <location>
        <position position="1016"/>
    </location>
</feature>
<keyword evidence="5 12" id="KW-0732">Signal</keyword>
<dbReference type="Gene3D" id="3.50.30.30">
    <property type="match status" value="2"/>
</dbReference>
<feature type="domain" description="Inhibitor I9" evidence="15">
    <location>
        <begin position="34"/>
        <end position="121"/>
    </location>
</feature>
<evidence type="ECO:0000256" key="11">
    <source>
        <dbReference type="SAM" id="MobiDB-lite"/>
    </source>
</evidence>
<dbReference type="GO" id="GO:0005576">
    <property type="term" value="C:extracellular region"/>
    <property type="evidence" value="ECO:0007669"/>
    <property type="project" value="UniProtKB-SubCell"/>
</dbReference>
<evidence type="ECO:0000259" key="13">
    <source>
        <dbReference type="Pfam" id="PF00082"/>
    </source>
</evidence>
<evidence type="ECO:0008006" key="19">
    <source>
        <dbReference type="Google" id="ProtNLM"/>
    </source>
</evidence>
<feature type="active site" description="Charge relay system" evidence="10">
    <location>
        <position position="154"/>
    </location>
</feature>
<dbReference type="GO" id="GO:0006508">
    <property type="term" value="P:proteolysis"/>
    <property type="evidence" value="ECO:0007669"/>
    <property type="project" value="UniProtKB-KW"/>
</dbReference>
<evidence type="ECO:0000259" key="15">
    <source>
        <dbReference type="Pfam" id="PF05922"/>
    </source>
</evidence>
<feature type="active site" description="Charge relay system" evidence="10">
    <location>
        <position position="217"/>
    </location>
</feature>
<dbReference type="Gene3D" id="3.40.50.200">
    <property type="entry name" value="Peptidase S8/S53 domain"/>
    <property type="match status" value="2"/>
</dbReference>
<dbReference type="InterPro" id="IPR000209">
    <property type="entry name" value="Peptidase_S8/S53_dom"/>
</dbReference>
<dbReference type="InterPro" id="IPR010259">
    <property type="entry name" value="S8pro/Inhibitor_I9"/>
</dbReference>
<dbReference type="PROSITE" id="PS00136">
    <property type="entry name" value="SUBTILASE_ASP"/>
    <property type="match status" value="2"/>
</dbReference>
<comment type="subcellular location">
    <subcellularLocation>
        <location evidence="1">Secreted</location>
    </subcellularLocation>
</comment>
<dbReference type="FunFam" id="3.40.50.200:FF:000006">
    <property type="entry name" value="Subtilisin-like protease SBT1.5"/>
    <property type="match status" value="1"/>
</dbReference>
<dbReference type="InterPro" id="IPR041469">
    <property type="entry name" value="Subtilisin-like_FN3"/>
</dbReference>
<dbReference type="InterPro" id="IPR046450">
    <property type="entry name" value="PA_dom_sf"/>
</dbReference>
<feature type="active site" description="Charge relay system" evidence="10">
    <location>
        <position position="534"/>
    </location>
</feature>
<keyword evidence="3" id="KW-0964">Secreted</keyword>
<evidence type="ECO:0000256" key="1">
    <source>
        <dbReference type="ARBA" id="ARBA00004613"/>
    </source>
</evidence>
<evidence type="ECO:0000259" key="14">
    <source>
        <dbReference type="Pfam" id="PF02225"/>
    </source>
</evidence>
<evidence type="ECO:0000256" key="12">
    <source>
        <dbReference type="SAM" id="SignalP"/>
    </source>
</evidence>
<dbReference type="InterPro" id="IPR015500">
    <property type="entry name" value="Peptidase_S8_subtilisin-rel"/>
</dbReference>
<protein>
    <recommendedName>
        <fullName evidence="19">Subtilisin-like protease</fullName>
    </recommendedName>
</protein>
<dbReference type="GO" id="GO:0004252">
    <property type="term" value="F:serine-type endopeptidase activity"/>
    <property type="evidence" value="ECO:0007669"/>
    <property type="project" value="UniProtKB-UniRule"/>
</dbReference>
<dbReference type="Gene3D" id="2.60.40.2310">
    <property type="match status" value="2"/>
</dbReference>
<dbReference type="CDD" id="cd04852">
    <property type="entry name" value="Peptidases_S8_3"/>
    <property type="match status" value="2"/>
</dbReference>
<gene>
    <name evidence="17" type="ORF">C4D60_Mb11t03590</name>
</gene>
<feature type="active site" description="Charge relay system" evidence="9 10">
    <location>
        <position position="953"/>
    </location>
</feature>
<evidence type="ECO:0000256" key="7">
    <source>
        <dbReference type="ARBA" id="ARBA00022825"/>
    </source>
</evidence>
<feature type="domain" description="Subtilisin-like protease fibronectin type-III" evidence="16">
    <location>
        <begin position="1447"/>
        <end position="1544"/>
    </location>
</feature>
<keyword evidence="6 10" id="KW-0378">Hydrolase</keyword>
<evidence type="ECO:0000256" key="5">
    <source>
        <dbReference type="ARBA" id="ARBA00022729"/>
    </source>
</evidence>
<dbReference type="InterPro" id="IPR023827">
    <property type="entry name" value="Peptidase_S8_Asp-AS"/>
</dbReference>
<dbReference type="InterPro" id="IPR036852">
    <property type="entry name" value="Peptidase_S8/S53_dom_sf"/>
</dbReference>